<dbReference type="AlphaFoldDB" id="J7HGD1"/>
<organism evidence="1">
    <name type="scientific">Arhodomonas sp. Seminole</name>
    <dbReference type="NCBI Taxonomy" id="1204713"/>
    <lineage>
        <taxon>Bacteria</taxon>
        <taxon>Pseudomonadati</taxon>
        <taxon>Pseudomonadota</taxon>
        <taxon>Gammaproteobacteria</taxon>
        <taxon>Chromatiales</taxon>
        <taxon>Ectothiorhodospiraceae</taxon>
        <taxon>Arhodomonas</taxon>
    </lineage>
</organism>
<name>J7HGD1_9GAMM</name>
<dbReference type="InterPro" id="IPR043010">
    <property type="entry name" value="Phenol_hydroxylase_sf"/>
</dbReference>
<dbReference type="Pfam" id="PF04663">
    <property type="entry name" value="Phenol_monoox"/>
    <property type="match status" value="1"/>
</dbReference>
<dbReference type="InterPro" id="IPR006756">
    <property type="entry name" value="Phenol_hydroxylase"/>
</dbReference>
<protein>
    <submittedName>
        <fullName evidence="1">Phenol hydroxylase component 4</fullName>
    </submittedName>
</protein>
<dbReference type="Gene3D" id="3.10.20.560">
    <property type="entry name" value="Phenol hydroxylase"/>
    <property type="match status" value="1"/>
</dbReference>
<dbReference type="EMBL" id="JX311709">
    <property type="protein sequence ID" value="AFP97330.1"/>
    <property type="molecule type" value="Genomic_DNA"/>
</dbReference>
<proteinExistence type="predicted"/>
<evidence type="ECO:0000313" key="1">
    <source>
        <dbReference type="EMBL" id="AFP97330.1"/>
    </source>
</evidence>
<accession>J7HGD1</accession>
<sequence>MPVQATYDYRATPADLQENFHGNQLAYFGWDQHLMFCSPVCLPLPPHMPFADLLREVLPGVYSSHPDWAHIDWAAVEWNVDGEPFTPDPEAGLIDQGIGHKSLIRFRTPGLDGIGGVAS</sequence>
<reference evidence="1" key="1">
    <citation type="journal article" date="2012" name="Appl. Environ. Microbiol.">
        <title>Proteogenomic Elucidation of the Initial Steps in the Benzene Degradation Pathway of a Novel Halophile, Arhodomonas sp. Strain Rozel, Isolated from a Hypersaline Environment.</title>
        <authorList>
            <person name="Dalvi S."/>
            <person name="Azetsu S."/>
            <person name="Patrauchan M.A."/>
            <person name="Aktas D.F."/>
            <person name="Fathepure B.Z."/>
        </authorList>
    </citation>
    <scope>NUCLEOTIDE SEQUENCE</scope>
    <source>
        <strain evidence="1">Seminole</strain>
    </source>
</reference>
<dbReference type="GO" id="GO:0018662">
    <property type="term" value="F:phenol 2-monooxygenase activity"/>
    <property type="evidence" value="ECO:0007669"/>
    <property type="project" value="InterPro"/>
</dbReference>